<dbReference type="InterPro" id="IPR041698">
    <property type="entry name" value="Methyltransf_25"/>
</dbReference>
<dbReference type="GO" id="GO:0008168">
    <property type="term" value="F:methyltransferase activity"/>
    <property type="evidence" value="ECO:0007669"/>
    <property type="project" value="UniProtKB-KW"/>
</dbReference>
<dbReference type="STRING" id="767452.AVL62_08160"/>
<gene>
    <name evidence="3" type="ORF">AVL62_08160</name>
</gene>
<dbReference type="InterPro" id="IPR029063">
    <property type="entry name" value="SAM-dependent_MTases_sf"/>
</dbReference>
<dbReference type="AlphaFoldDB" id="A0A0W8I2Q1"/>
<evidence type="ECO:0000259" key="2">
    <source>
        <dbReference type="Pfam" id="PF13649"/>
    </source>
</evidence>
<organism evidence="3 4">
    <name type="scientific">Serinicoccus chungangensis</name>
    <dbReference type="NCBI Taxonomy" id="767452"/>
    <lineage>
        <taxon>Bacteria</taxon>
        <taxon>Bacillati</taxon>
        <taxon>Actinomycetota</taxon>
        <taxon>Actinomycetes</taxon>
        <taxon>Micrococcales</taxon>
        <taxon>Ornithinimicrobiaceae</taxon>
        <taxon>Serinicoccus</taxon>
    </lineage>
</organism>
<keyword evidence="4" id="KW-1185">Reference proteome</keyword>
<dbReference type="GO" id="GO:0032259">
    <property type="term" value="P:methylation"/>
    <property type="evidence" value="ECO:0007669"/>
    <property type="project" value="UniProtKB-KW"/>
</dbReference>
<dbReference type="OrthoDB" id="7062303at2"/>
<dbReference type="SUPFAM" id="SSF53335">
    <property type="entry name" value="S-adenosyl-L-methionine-dependent methyltransferases"/>
    <property type="match status" value="1"/>
</dbReference>
<comment type="caution">
    <text evidence="3">The sequence shown here is derived from an EMBL/GenBank/DDBJ whole genome shotgun (WGS) entry which is preliminary data.</text>
</comment>
<feature type="domain" description="Methyltransferase" evidence="2">
    <location>
        <begin position="49"/>
        <end position="139"/>
    </location>
</feature>
<evidence type="ECO:0000313" key="3">
    <source>
        <dbReference type="EMBL" id="KUG51903.1"/>
    </source>
</evidence>
<dbReference type="Gene3D" id="3.40.50.150">
    <property type="entry name" value="Vaccinia Virus protein VP39"/>
    <property type="match status" value="1"/>
</dbReference>
<dbReference type="RefSeq" id="WP_058892198.1">
    <property type="nucleotide sequence ID" value="NZ_LQBL01000031.1"/>
</dbReference>
<dbReference type="Proteomes" id="UP000054837">
    <property type="component" value="Unassembled WGS sequence"/>
</dbReference>
<dbReference type="PANTHER" id="PTHR43861">
    <property type="entry name" value="TRANS-ACONITATE 2-METHYLTRANSFERASE-RELATED"/>
    <property type="match status" value="1"/>
</dbReference>
<sequence>MPHRPTRWELAGDHTREFGERLARLVAEGADVDGEARLADVLVPRGARVLDVGSGMGRVAATLQSRGHRVTAVEPDPALVEQSRRTYPGLAVTQADILEVDLEPGYDLVVLVGNVMAFLAEGTEREVLGRVRALLGPGGRVLVGMHQRGGPDHARRYPPEELEADALACGLDVDLRAGSYELHPPGPDYSVWVLSPVGP</sequence>
<evidence type="ECO:0000256" key="1">
    <source>
        <dbReference type="ARBA" id="ARBA00022679"/>
    </source>
</evidence>
<keyword evidence="3" id="KW-0489">Methyltransferase</keyword>
<keyword evidence="1 3" id="KW-0808">Transferase</keyword>
<protein>
    <submittedName>
        <fullName evidence="3">Methyltransferase type 12</fullName>
    </submittedName>
</protein>
<dbReference type="Pfam" id="PF13649">
    <property type="entry name" value="Methyltransf_25"/>
    <property type="match status" value="1"/>
</dbReference>
<reference evidence="3 4" key="1">
    <citation type="submission" date="2015-12" db="EMBL/GenBank/DDBJ databases">
        <title>Serinicoccus chungangenesis strain CD08_5 genome sequencing and assembly.</title>
        <authorList>
            <person name="Chander A.M."/>
            <person name="Kaur G."/>
            <person name="Nair G.R."/>
            <person name="Dhawan D.K."/>
            <person name="Kochhar R.K."/>
            <person name="Mayilraj S."/>
            <person name="Bhadada S.K."/>
        </authorList>
    </citation>
    <scope>NUCLEOTIDE SEQUENCE [LARGE SCALE GENOMIC DNA]</scope>
    <source>
        <strain evidence="3 4">CD08_5</strain>
    </source>
</reference>
<dbReference type="CDD" id="cd02440">
    <property type="entry name" value="AdoMet_MTases"/>
    <property type="match status" value="1"/>
</dbReference>
<proteinExistence type="predicted"/>
<accession>A0A0W8I2Q1</accession>
<evidence type="ECO:0000313" key="4">
    <source>
        <dbReference type="Proteomes" id="UP000054837"/>
    </source>
</evidence>
<name>A0A0W8I2Q1_9MICO</name>
<dbReference type="EMBL" id="LQBL01000031">
    <property type="protein sequence ID" value="KUG51903.1"/>
    <property type="molecule type" value="Genomic_DNA"/>
</dbReference>